<dbReference type="Pfam" id="PF12796">
    <property type="entry name" value="Ank_2"/>
    <property type="match status" value="1"/>
</dbReference>
<dbReference type="PROSITE" id="PS50297">
    <property type="entry name" value="ANK_REP_REGION"/>
    <property type="match status" value="2"/>
</dbReference>
<dbReference type="PANTHER" id="PTHR24171">
    <property type="entry name" value="ANKYRIN REPEAT DOMAIN-CONTAINING PROTEIN 39-RELATED"/>
    <property type="match status" value="1"/>
</dbReference>
<dbReference type="EMBL" id="GEZM01010889">
    <property type="protein sequence ID" value="JAV93748.1"/>
    <property type="molecule type" value="Transcribed_RNA"/>
</dbReference>
<feature type="repeat" description="ANK" evidence="3">
    <location>
        <begin position="103"/>
        <end position="135"/>
    </location>
</feature>
<gene>
    <name evidence="5" type="ORF">PPYR_09817</name>
</gene>
<dbReference type="InterPro" id="IPR002110">
    <property type="entry name" value="Ankyrin_rpt"/>
</dbReference>
<feature type="repeat" description="ANK" evidence="3">
    <location>
        <begin position="136"/>
        <end position="168"/>
    </location>
</feature>
<dbReference type="EMBL" id="GEZM01010890">
    <property type="protein sequence ID" value="JAV93746.1"/>
    <property type="molecule type" value="Transcribed_RNA"/>
</dbReference>
<accession>A0A1Y1NBZ6</accession>
<keyword evidence="2 3" id="KW-0040">ANK repeat</keyword>
<evidence type="ECO:0000256" key="2">
    <source>
        <dbReference type="ARBA" id="ARBA00023043"/>
    </source>
</evidence>
<dbReference type="InterPro" id="IPR036770">
    <property type="entry name" value="Ankyrin_rpt-contain_sf"/>
</dbReference>
<evidence type="ECO:0000256" key="1">
    <source>
        <dbReference type="ARBA" id="ARBA00022737"/>
    </source>
</evidence>
<protein>
    <submittedName>
        <fullName evidence="4">Uncharacterized protein</fullName>
    </submittedName>
</protein>
<proteinExistence type="predicted"/>
<reference evidence="5" key="3">
    <citation type="submission" date="2019-08" db="EMBL/GenBank/DDBJ databases">
        <authorList>
            <consortium name="Photinus pyralis genome working group"/>
            <person name="Fallon T.R."/>
            <person name="Sander Lower S.E."/>
            <person name="Weng J.-K."/>
        </authorList>
    </citation>
    <scope>NUCLEOTIDE SEQUENCE</scope>
    <source>
        <strain evidence="5">1611_PpyrPB1</strain>
        <tissue evidence="5">Whole body</tissue>
    </source>
</reference>
<dbReference type="Proteomes" id="UP000327044">
    <property type="component" value="Unassembled WGS sequence"/>
</dbReference>
<evidence type="ECO:0000313" key="5">
    <source>
        <dbReference type="EMBL" id="KAB0795756.1"/>
    </source>
</evidence>
<keyword evidence="6" id="KW-1185">Reference proteome</keyword>
<dbReference type="PANTHER" id="PTHR24171:SF9">
    <property type="entry name" value="ANKYRIN REPEAT DOMAIN-CONTAINING PROTEIN 39"/>
    <property type="match status" value="1"/>
</dbReference>
<dbReference type="Gene3D" id="1.25.40.20">
    <property type="entry name" value="Ankyrin repeat-containing domain"/>
    <property type="match status" value="1"/>
</dbReference>
<dbReference type="OrthoDB" id="496981at2759"/>
<evidence type="ECO:0000313" key="4">
    <source>
        <dbReference type="EMBL" id="JAV93746.1"/>
    </source>
</evidence>
<evidence type="ECO:0000313" key="6">
    <source>
        <dbReference type="Proteomes" id="UP000327044"/>
    </source>
</evidence>
<dbReference type="InParanoid" id="A0A1Y1NBZ6"/>
<dbReference type="SMART" id="SM00248">
    <property type="entry name" value="ANK"/>
    <property type="match status" value="2"/>
</dbReference>
<dbReference type="AlphaFoldDB" id="A0A1Y1NBZ6"/>
<organism evidence="4">
    <name type="scientific">Photinus pyralis</name>
    <name type="common">Common eastern firefly</name>
    <name type="synonym">Lampyris pyralis</name>
    <dbReference type="NCBI Taxonomy" id="7054"/>
    <lineage>
        <taxon>Eukaryota</taxon>
        <taxon>Metazoa</taxon>
        <taxon>Ecdysozoa</taxon>
        <taxon>Arthropoda</taxon>
        <taxon>Hexapoda</taxon>
        <taxon>Insecta</taxon>
        <taxon>Pterygota</taxon>
        <taxon>Neoptera</taxon>
        <taxon>Endopterygota</taxon>
        <taxon>Coleoptera</taxon>
        <taxon>Polyphaga</taxon>
        <taxon>Elateriformia</taxon>
        <taxon>Elateroidea</taxon>
        <taxon>Lampyridae</taxon>
        <taxon>Lampyrinae</taxon>
        <taxon>Photinus</taxon>
    </lineage>
</organism>
<reference evidence="4" key="1">
    <citation type="journal article" date="2016" name="Sci. Rep.">
        <title>Molecular characterization of firefly nuptial gifts: a multi-omics approach sheds light on postcopulatory sexual selection.</title>
        <authorList>
            <person name="Al-Wathiqui N."/>
            <person name="Fallon T.R."/>
            <person name="South A."/>
            <person name="Weng J.K."/>
            <person name="Lewis S.M."/>
        </authorList>
    </citation>
    <scope>NUCLEOTIDE SEQUENCE</scope>
</reference>
<keyword evidence="1" id="KW-0677">Repeat</keyword>
<name>A0A1Y1NBZ6_PHOPY</name>
<dbReference type="SUPFAM" id="SSF48403">
    <property type="entry name" value="Ankyrin repeat"/>
    <property type="match status" value="1"/>
</dbReference>
<evidence type="ECO:0000256" key="3">
    <source>
        <dbReference type="PROSITE-ProRule" id="PRU00023"/>
    </source>
</evidence>
<dbReference type="EMBL" id="VVIM01000007">
    <property type="protein sequence ID" value="KAB0795756.1"/>
    <property type="molecule type" value="Genomic_DNA"/>
</dbReference>
<sequence>MKLGVNYLFIFTETPVLFWKKMSSYSDSELKKMELKNKIKKAVSLHVTLKAKERQEKRVAQKLHLHMPDINERKLITAVSTNNTERLQEMLSGNHNPNSKDNHNRSALHIAVSRGYTECVCLLLQNGADVNSQDILGNTPLHLAACTSNLQIITHLLNAGADINSLDMHGRNPRQLAESKLHILRHSWKSRTIEMTNLREQLQQVVNMMISLWRRNASDKVNDLQMMKLSIDSVDNVDDQMARLLDELRDFSLK</sequence>
<reference evidence="5 6" key="2">
    <citation type="journal article" date="2018" name="Elife">
        <title>Firefly genomes illuminate parallel origins of bioluminescence in beetles.</title>
        <authorList>
            <person name="Fallon T.R."/>
            <person name="Lower S.E."/>
            <person name="Chang C.H."/>
            <person name="Bessho-Uehara M."/>
            <person name="Martin G.J."/>
            <person name="Bewick A.J."/>
            <person name="Behringer M."/>
            <person name="Debat H.J."/>
            <person name="Wong I."/>
            <person name="Day J.C."/>
            <person name="Suvorov A."/>
            <person name="Silva C.J."/>
            <person name="Stanger-Hall K.F."/>
            <person name="Hall D.W."/>
            <person name="Schmitz R.J."/>
            <person name="Nelson D.R."/>
            <person name="Lewis S.M."/>
            <person name="Shigenobu S."/>
            <person name="Bybee S.M."/>
            <person name="Larracuente A.M."/>
            <person name="Oba Y."/>
            <person name="Weng J.K."/>
        </authorList>
    </citation>
    <scope>NUCLEOTIDE SEQUENCE [LARGE SCALE GENOMIC DNA]</scope>
    <source>
        <strain evidence="5">1611_PpyrPB1</strain>
        <tissue evidence="5">Whole body</tissue>
    </source>
</reference>
<dbReference type="PROSITE" id="PS50088">
    <property type="entry name" value="ANK_REPEAT"/>
    <property type="match status" value="2"/>
</dbReference>